<accession>A0A4P6KKF7</accession>
<feature type="region of interest" description="Disordered" evidence="6">
    <location>
        <begin position="310"/>
        <end position="330"/>
    </location>
</feature>
<keyword evidence="4 7" id="KW-1133">Transmembrane helix</keyword>
<proteinExistence type="inferred from homology"/>
<dbReference type="Proteomes" id="UP000289260">
    <property type="component" value="Chromosome"/>
</dbReference>
<evidence type="ECO:0000256" key="7">
    <source>
        <dbReference type="SAM" id="Phobius"/>
    </source>
</evidence>
<dbReference type="InterPro" id="IPR050638">
    <property type="entry name" value="AA-Vitamin_Transporters"/>
</dbReference>
<protein>
    <submittedName>
        <fullName evidence="9">DMT family transporter</fullName>
    </submittedName>
</protein>
<dbReference type="InterPro" id="IPR000620">
    <property type="entry name" value="EamA_dom"/>
</dbReference>
<evidence type="ECO:0000256" key="6">
    <source>
        <dbReference type="SAM" id="MobiDB-lite"/>
    </source>
</evidence>
<feature type="domain" description="EamA" evidence="8">
    <location>
        <begin position="155"/>
        <end position="297"/>
    </location>
</feature>
<feature type="transmembrane region" description="Helical" evidence="7">
    <location>
        <begin position="75"/>
        <end position="94"/>
    </location>
</feature>
<dbReference type="PANTHER" id="PTHR32322:SF2">
    <property type="entry name" value="EAMA DOMAIN-CONTAINING PROTEIN"/>
    <property type="match status" value="1"/>
</dbReference>
<dbReference type="Pfam" id="PF00892">
    <property type="entry name" value="EamA"/>
    <property type="match status" value="2"/>
</dbReference>
<feature type="transmembrane region" description="Helical" evidence="7">
    <location>
        <begin position="284"/>
        <end position="300"/>
    </location>
</feature>
<feature type="transmembrane region" description="Helical" evidence="7">
    <location>
        <begin position="223"/>
        <end position="243"/>
    </location>
</feature>
<keyword evidence="3 7" id="KW-0812">Transmembrane</keyword>
<dbReference type="EMBL" id="CP035806">
    <property type="protein sequence ID" value="QBE50124.1"/>
    <property type="molecule type" value="Genomic_DNA"/>
</dbReference>
<organism evidence="9 10">
    <name type="scientific">Leucobacter triazinivorans</name>
    <dbReference type="NCBI Taxonomy" id="1784719"/>
    <lineage>
        <taxon>Bacteria</taxon>
        <taxon>Bacillati</taxon>
        <taxon>Actinomycetota</taxon>
        <taxon>Actinomycetes</taxon>
        <taxon>Micrococcales</taxon>
        <taxon>Microbacteriaceae</taxon>
        <taxon>Leucobacter</taxon>
    </lineage>
</organism>
<evidence type="ECO:0000256" key="4">
    <source>
        <dbReference type="ARBA" id="ARBA00022989"/>
    </source>
</evidence>
<gene>
    <name evidence="9" type="ORF">EVS81_01235</name>
</gene>
<feature type="domain" description="EamA" evidence="8">
    <location>
        <begin position="10"/>
        <end position="144"/>
    </location>
</feature>
<evidence type="ECO:0000256" key="2">
    <source>
        <dbReference type="ARBA" id="ARBA00007362"/>
    </source>
</evidence>
<sequence length="330" mass="33328">MSAARLPVAGFLLALGSAASFALSGVFASALIGAGWSAGAAATARIVVATLVLAAPTAIALRGRWDLVRRAWRSILLFGLLAVAGCQLAFFLAVEFIPPSLALLIEFMGPVLLMLWMWLRTRIAPTRVTLLGAAIAVVGLVAVSGVGLGAALHPLGIAFALIAAIGNAAYYAAGAASDHGIPPLPFVGLGLAVAAVALVIASAVGLLPFTATAVAPVIADAELSPIAVVAGMALISTVLAYVLGVSASRRLGATVASFTGYSEPLFGILWTILLLALVPSGSQWIGAALIVAGVVTVRIGELRGARTRLRGAPGVRETSRSGETEPNLSD</sequence>
<feature type="transmembrane region" description="Helical" evidence="7">
    <location>
        <begin position="44"/>
        <end position="63"/>
    </location>
</feature>
<comment type="subcellular location">
    <subcellularLocation>
        <location evidence="1">Membrane</location>
        <topology evidence="1">Multi-pass membrane protein</topology>
    </subcellularLocation>
</comment>
<feature type="transmembrane region" description="Helical" evidence="7">
    <location>
        <begin position="100"/>
        <end position="119"/>
    </location>
</feature>
<reference evidence="9 10" key="1">
    <citation type="submission" date="2019-02" db="EMBL/GenBank/DDBJ databases">
        <authorList>
            <person name="Sun L."/>
            <person name="Pan D."/>
            <person name="Wu X."/>
        </authorList>
    </citation>
    <scope>NUCLEOTIDE SEQUENCE [LARGE SCALE GENOMIC DNA]</scope>
    <source>
        <strain evidence="9 10">JW-1</strain>
    </source>
</reference>
<evidence type="ECO:0000256" key="3">
    <source>
        <dbReference type="ARBA" id="ARBA00022692"/>
    </source>
</evidence>
<dbReference type="AlphaFoldDB" id="A0A4P6KKF7"/>
<dbReference type="InterPro" id="IPR037185">
    <property type="entry name" value="EmrE-like"/>
</dbReference>
<feature type="transmembrane region" description="Helical" evidence="7">
    <location>
        <begin position="157"/>
        <end position="174"/>
    </location>
</feature>
<comment type="similarity">
    <text evidence="2">Belongs to the EamA transporter family.</text>
</comment>
<dbReference type="KEGG" id="ltr:EVS81_01235"/>
<evidence type="ECO:0000313" key="9">
    <source>
        <dbReference type="EMBL" id="QBE50124.1"/>
    </source>
</evidence>
<feature type="transmembrane region" description="Helical" evidence="7">
    <location>
        <begin position="255"/>
        <end position="278"/>
    </location>
</feature>
<dbReference type="GO" id="GO:0016020">
    <property type="term" value="C:membrane"/>
    <property type="evidence" value="ECO:0007669"/>
    <property type="project" value="UniProtKB-SubCell"/>
</dbReference>
<feature type="transmembrane region" description="Helical" evidence="7">
    <location>
        <begin position="186"/>
        <end position="211"/>
    </location>
</feature>
<evidence type="ECO:0000256" key="5">
    <source>
        <dbReference type="ARBA" id="ARBA00023136"/>
    </source>
</evidence>
<dbReference type="OrthoDB" id="154915at2"/>
<dbReference type="PANTHER" id="PTHR32322">
    <property type="entry name" value="INNER MEMBRANE TRANSPORTER"/>
    <property type="match status" value="1"/>
</dbReference>
<evidence type="ECO:0000313" key="10">
    <source>
        <dbReference type="Proteomes" id="UP000289260"/>
    </source>
</evidence>
<name>A0A4P6KKF7_9MICO</name>
<feature type="transmembrane region" description="Helical" evidence="7">
    <location>
        <begin position="131"/>
        <end position="151"/>
    </location>
</feature>
<evidence type="ECO:0000256" key="1">
    <source>
        <dbReference type="ARBA" id="ARBA00004141"/>
    </source>
</evidence>
<evidence type="ECO:0000259" key="8">
    <source>
        <dbReference type="Pfam" id="PF00892"/>
    </source>
</evidence>
<keyword evidence="5 7" id="KW-0472">Membrane</keyword>
<keyword evidence="10" id="KW-1185">Reference proteome</keyword>
<dbReference type="SUPFAM" id="SSF103481">
    <property type="entry name" value="Multidrug resistance efflux transporter EmrE"/>
    <property type="match status" value="2"/>
</dbReference>